<gene>
    <name evidence="1" type="ORF">X975_00219</name>
</gene>
<dbReference type="EMBL" id="KK113700">
    <property type="protein sequence ID" value="KFM60825.1"/>
    <property type="molecule type" value="Genomic_DNA"/>
</dbReference>
<dbReference type="AlphaFoldDB" id="A0A087T6T6"/>
<accession>A0A087T6T6</accession>
<evidence type="ECO:0000313" key="2">
    <source>
        <dbReference type="Proteomes" id="UP000054359"/>
    </source>
</evidence>
<evidence type="ECO:0000313" key="1">
    <source>
        <dbReference type="EMBL" id="KFM60825.1"/>
    </source>
</evidence>
<reference evidence="1 2" key="1">
    <citation type="submission" date="2013-11" db="EMBL/GenBank/DDBJ databases">
        <title>Genome sequencing of Stegodyphus mimosarum.</title>
        <authorList>
            <person name="Bechsgaard J."/>
        </authorList>
    </citation>
    <scope>NUCLEOTIDE SEQUENCE [LARGE SCALE GENOMIC DNA]</scope>
</reference>
<protein>
    <submittedName>
        <fullName evidence="1">Uncharacterized protein</fullName>
    </submittedName>
</protein>
<dbReference type="Proteomes" id="UP000054359">
    <property type="component" value="Unassembled WGS sequence"/>
</dbReference>
<organism evidence="1 2">
    <name type="scientific">Stegodyphus mimosarum</name>
    <name type="common">African social velvet spider</name>
    <dbReference type="NCBI Taxonomy" id="407821"/>
    <lineage>
        <taxon>Eukaryota</taxon>
        <taxon>Metazoa</taxon>
        <taxon>Ecdysozoa</taxon>
        <taxon>Arthropoda</taxon>
        <taxon>Chelicerata</taxon>
        <taxon>Arachnida</taxon>
        <taxon>Araneae</taxon>
        <taxon>Araneomorphae</taxon>
        <taxon>Entelegynae</taxon>
        <taxon>Eresoidea</taxon>
        <taxon>Eresidae</taxon>
        <taxon>Stegodyphus</taxon>
    </lineage>
</organism>
<sequence length="46" mass="5425">MVNFPFCNCEIYMRILLLSEVLLIHISEELIVHIKPLFFEPTSFPS</sequence>
<proteinExistence type="predicted"/>
<feature type="non-terminal residue" evidence="1">
    <location>
        <position position="46"/>
    </location>
</feature>
<name>A0A087T6T6_STEMI</name>
<keyword evidence="2" id="KW-1185">Reference proteome</keyword>